<proteinExistence type="predicted"/>
<gene>
    <name evidence="1" type="ORF">LCGC14_1353600</name>
</gene>
<dbReference type="AlphaFoldDB" id="A0A0F9KAS6"/>
<name>A0A0F9KAS6_9ZZZZ</name>
<evidence type="ECO:0000313" key="1">
    <source>
        <dbReference type="EMBL" id="KKM79073.1"/>
    </source>
</evidence>
<comment type="caution">
    <text evidence="1">The sequence shown here is derived from an EMBL/GenBank/DDBJ whole genome shotgun (WGS) entry which is preliminary data.</text>
</comment>
<reference evidence="1" key="1">
    <citation type="journal article" date="2015" name="Nature">
        <title>Complex archaea that bridge the gap between prokaryotes and eukaryotes.</title>
        <authorList>
            <person name="Spang A."/>
            <person name="Saw J.H."/>
            <person name="Jorgensen S.L."/>
            <person name="Zaremba-Niedzwiedzka K."/>
            <person name="Martijn J."/>
            <person name="Lind A.E."/>
            <person name="van Eijk R."/>
            <person name="Schleper C."/>
            <person name="Guy L."/>
            <person name="Ettema T.J."/>
        </authorList>
    </citation>
    <scope>NUCLEOTIDE SEQUENCE</scope>
</reference>
<accession>A0A0F9KAS6</accession>
<protein>
    <submittedName>
        <fullName evidence="1">Uncharacterized protein</fullName>
    </submittedName>
</protein>
<sequence>MLSTALQRDTASGKLKRDTASGKLIRSSPYGDDCQYCTAGESPKQITLTVSGLSDCTVCIQPVGGGSEYYKASGVDAVLNGCVVILDQTANYCMWEKIYTNGDFGTLTHYAGANCTGPPTEYALDHLVFSVVKCAANTLWIRIGLRALLVGTWYLDAYVYSDIPWDCKVATIADCIAVNNLANSNSCGSVILWDAACENGIVTIVEGPGTHYAPPSVQYQQRLGTSDDTVQWTRSGGSNNYEMIDDPYASPDDDSTYIETSVQTNEDLYGFTIFAVPIGSTITNITIHSRCRRIDAGGAEIIRESLKVNGTVYNGTHHQLVLGAYFDNTSVWTTNPATGLAWTIDDINGIGANPLEAFGIEAIGFSKTVRATQVYAKVNYVYNW</sequence>
<dbReference type="EMBL" id="LAZR01008389">
    <property type="protein sequence ID" value="KKM79073.1"/>
    <property type="molecule type" value="Genomic_DNA"/>
</dbReference>
<organism evidence="1">
    <name type="scientific">marine sediment metagenome</name>
    <dbReference type="NCBI Taxonomy" id="412755"/>
    <lineage>
        <taxon>unclassified sequences</taxon>
        <taxon>metagenomes</taxon>
        <taxon>ecological metagenomes</taxon>
    </lineage>
</organism>